<dbReference type="OrthoDB" id="9712071at2759"/>
<name>A0A643CHP9_BALPH</name>
<evidence type="ECO:0000313" key="2">
    <source>
        <dbReference type="Proteomes" id="UP000437017"/>
    </source>
</evidence>
<reference evidence="1 2" key="1">
    <citation type="journal article" date="2019" name="PLoS ONE">
        <title>Genomic analyses reveal an absence of contemporary introgressive admixture between fin whales and blue whales, despite known hybrids.</title>
        <authorList>
            <person name="Westbury M.V."/>
            <person name="Petersen B."/>
            <person name="Lorenzen E.D."/>
        </authorList>
    </citation>
    <scope>NUCLEOTIDE SEQUENCE [LARGE SCALE GENOMIC DNA]</scope>
    <source>
        <strain evidence="1">FinWhale-01</strain>
    </source>
</reference>
<dbReference type="InterPro" id="IPR053309">
    <property type="entry name" value="Balbiani_Body_Formation"/>
</dbReference>
<accession>A0A643CHP9</accession>
<dbReference type="AlphaFoldDB" id="A0A643CHP9"/>
<proteinExistence type="predicted"/>
<evidence type="ECO:0000313" key="1">
    <source>
        <dbReference type="EMBL" id="KAB0399777.1"/>
    </source>
</evidence>
<dbReference type="Proteomes" id="UP000437017">
    <property type="component" value="Unassembled WGS sequence"/>
</dbReference>
<organism evidence="1 2">
    <name type="scientific">Balaenoptera physalus</name>
    <name type="common">Fin whale</name>
    <name type="synonym">Balaena physalus</name>
    <dbReference type="NCBI Taxonomy" id="9770"/>
    <lineage>
        <taxon>Eukaryota</taxon>
        <taxon>Metazoa</taxon>
        <taxon>Chordata</taxon>
        <taxon>Craniata</taxon>
        <taxon>Vertebrata</taxon>
        <taxon>Euteleostomi</taxon>
        <taxon>Mammalia</taxon>
        <taxon>Eutheria</taxon>
        <taxon>Laurasiatheria</taxon>
        <taxon>Artiodactyla</taxon>
        <taxon>Whippomorpha</taxon>
        <taxon>Cetacea</taxon>
        <taxon>Mysticeti</taxon>
        <taxon>Balaenopteridae</taxon>
        <taxon>Balaenoptera</taxon>
    </lineage>
</organism>
<sequence length="153" mass="17447">MKGRKLKDLSSFSNVKTVCLLKKSAALTIVLPEDSEDSELEEEVEMDEVECLLEEVRPQGPLISSKERSYQKAGSIIRMPLECFVPPQLVWPTRNKYKLLQARGEYEHVPVACQLKRQDNCESTRGRLRSKQAMAKLEGLQCRRASHKSLESL</sequence>
<protein>
    <submittedName>
        <fullName evidence="1">Uncharacterized protein</fullName>
    </submittedName>
</protein>
<dbReference type="PANTHER" id="PTHR38654">
    <property type="entry name" value="BUCKY BALL-RELATED"/>
    <property type="match status" value="1"/>
</dbReference>
<gene>
    <name evidence="1" type="ORF">E2I00_018840</name>
</gene>
<dbReference type="PANTHER" id="PTHR38654:SF1">
    <property type="entry name" value="BUCKY BALL"/>
    <property type="match status" value="1"/>
</dbReference>
<dbReference type="EMBL" id="SGJD01001465">
    <property type="protein sequence ID" value="KAB0399777.1"/>
    <property type="molecule type" value="Genomic_DNA"/>
</dbReference>
<keyword evidence="2" id="KW-1185">Reference proteome</keyword>
<comment type="caution">
    <text evidence="1">The sequence shown here is derived from an EMBL/GenBank/DDBJ whole genome shotgun (WGS) entry which is preliminary data.</text>
</comment>